<feature type="binding site" evidence="14">
    <location>
        <position position="260"/>
    </location>
    <ligand>
        <name>sn-glycerol 3-phosphate</name>
        <dbReference type="ChEBI" id="CHEBI:57597"/>
    </ligand>
</feature>
<evidence type="ECO:0000256" key="15">
    <source>
        <dbReference type="PIRSR" id="PIRSR000114-1"/>
    </source>
</evidence>
<dbReference type="SUPFAM" id="SSF48179">
    <property type="entry name" value="6-phosphogluconate dehydrogenase C-terminal domain-like"/>
    <property type="match status" value="1"/>
</dbReference>
<dbReference type="InterPro" id="IPR006109">
    <property type="entry name" value="G3P_DH_NAD-dep_C"/>
</dbReference>
<evidence type="ECO:0000256" key="18">
    <source>
        <dbReference type="RuleBase" id="RU000437"/>
    </source>
</evidence>
<comment type="catalytic activity">
    <reaction evidence="10">
        <text>sn-glycerol 3-phosphate + NADP(+) = dihydroxyacetone phosphate + NADPH + H(+)</text>
        <dbReference type="Rhea" id="RHEA:11096"/>
        <dbReference type="ChEBI" id="CHEBI:15378"/>
        <dbReference type="ChEBI" id="CHEBI:57597"/>
        <dbReference type="ChEBI" id="CHEBI:57642"/>
        <dbReference type="ChEBI" id="CHEBI:57783"/>
        <dbReference type="ChEBI" id="CHEBI:58349"/>
        <dbReference type="EC" id="1.1.1.94"/>
    </reaction>
    <physiologicalReaction direction="right-to-left" evidence="10">
        <dbReference type="Rhea" id="RHEA:11098"/>
    </physiologicalReaction>
</comment>
<feature type="binding site" evidence="14">
    <location>
        <position position="283"/>
    </location>
    <ligand>
        <name>NADPH</name>
        <dbReference type="ChEBI" id="CHEBI:57783"/>
    </ligand>
</feature>
<feature type="binding site" evidence="14">
    <location>
        <position position="285"/>
    </location>
    <ligand>
        <name>NADPH</name>
        <dbReference type="ChEBI" id="CHEBI:57783"/>
    </ligand>
</feature>
<dbReference type="InterPro" id="IPR013328">
    <property type="entry name" value="6PGD_dom2"/>
</dbReference>
<keyword evidence="21" id="KW-0808">Transferase</keyword>
<dbReference type="InterPro" id="IPR036291">
    <property type="entry name" value="NAD(P)-bd_dom_sf"/>
</dbReference>
<evidence type="ECO:0000313" key="22">
    <source>
        <dbReference type="Proteomes" id="UP000252517"/>
    </source>
</evidence>
<dbReference type="Pfam" id="PF01210">
    <property type="entry name" value="NAD_Gly3P_dh_N"/>
    <property type="match status" value="1"/>
</dbReference>
<comment type="catalytic activity">
    <reaction evidence="14">
        <text>sn-glycerol 3-phosphate + NAD(+) = dihydroxyacetone phosphate + NADH + H(+)</text>
        <dbReference type="Rhea" id="RHEA:11092"/>
        <dbReference type="ChEBI" id="CHEBI:15378"/>
        <dbReference type="ChEBI" id="CHEBI:57540"/>
        <dbReference type="ChEBI" id="CHEBI:57597"/>
        <dbReference type="ChEBI" id="CHEBI:57642"/>
        <dbReference type="ChEBI" id="CHEBI:57945"/>
        <dbReference type="EC" id="1.1.1.94"/>
    </reaction>
</comment>
<feature type="binding site" evidence="17">
    <location>
        <position position="259"/>
    </location>
    <ligand>
        <name>NAD(+)</name>
        <dbReference type="ChEBI" id="CHEBI:57540"/>
    </ligand>
</feature>
<dbReference type="GO" id="GO:0016746">
    <property type="term" value="F:acyltransferase activity"/>
    <property type="evidence" value="ECO:0007669"/>
    <property type="project" value="UniProtKB-KW"/>
</dbReference>
<dbReference type="EMBL" id="JPWH01000001">
    <property type="protein sequence ID" value="RCK54136.1"/>
    <property type="molecule type" value="Genomic_DNA"/>
</dbReference>
<dbReference type="Pfam" id="PF07479">
    <property type="entry name" value="NAD_Gly3P_dh_C"/>
    <property type="match status" value="1"/>
</dbReference>
<feature type="domain" description="Glycerol-3-phosphate dehydrogenase NAD-dependent C-terminal" evidence="20">
    <location>
        <begin position="184"/>
        <end position="324"/>
    </location>
</feature>
<evidence type="ECO:0000256" key="1">
    <source>
        <dbReference type="ARBA" id="ARBA00011009"/>
    </source>
</evidence>
<dbReference type="PANTHER" id="PTHR11728:SF1">
    <property type="entry name" value="GLYCEROL-3-PHOSPHATE DEHYDROGENASE [NAD(+)] 2, CHLOROPLASTIC"/>
    <property type="match status" value="1"/>
</dbReference>
<feature type="active site" description="Proton acceptor" evidence="14 15">
    <location>
        <position position="195"/>
    </location>
</feature>
<evidence type="ECO:0000256" key="3">
    <source>
        <dbReference type="ARBA" id="ARBA00022741"/>
    </source>
</evidence>
<dbReference type="GO" id="GO:0008654">
    <property type="term" value="P:phospholipid biosynthetic process"/>
    <property type="evidence" value="ECO:0007669"/>
    <property type="project" value="UniProtKB-KW"/>
</dbReference>
<feature type="binding site" evidence="16">
    <location>
        <begin position="259"/>
        <end position="260"/>
    </location>
    <ligand>
        <name>substrate</name>
    </ligand>
</feature>
<keyword evidence="2 14" id="KW-0444">Lipid biosynthesis</keyword>
<evidence type="ECO:0000256" key="8">
    <source>
        <dbReference type="ARBA" id="ARBA00023209"/>
    </source>
</evidence>
<evidence type="ECO:0000256" key="5">
    <source>
        <dbReference type="ARBA" id="ARBA00023002"/>
    </source>
</evidence>
<dbReference type="EC" id="1.1.1.94" evidence="11 14"/>
<feature type="binding site" evidence="17">
    <location>
        <begin position="15"/>
        <end position="20"/>
    </location>
    <ligand>
        <name>NAD(+)</name>
        <dbReference type="ChEBI" id="CHEBI:57540"/>
    </ligand>
</feature>
<keyword evidence="9 14" id="KW-1208">Phospholipid metabolism</keyword>
<keyword evidence="14" id="KW-0963">Cytoplasm</keyword>
<dbReference type="GO" id="GO:0005975">
    <property type="term" value="P:carbohydrate metabolic process"/>
    <property type="evidence" value="ECO:0007669"/>
    <property type="project" value="InterPro"/>
</dbReference>
<dbReference type="Proteomes" id="UP000252517">
    <property type="component" value="Unassembled WGS sequence"/>
</dbReference>
<evidence type="ECO:0000256" key="10">
    <source>
        <dbReference type="ARBA" id="ARBA00052716"/>
    </source>
</evidence>
<feature type="binding site" evidence="14">
    <location>
        <position position="195"/>
    </location>
    <ligand>
        <name>sn-glycerol 3-phosphate</name>
        <dbReference type="ChEBI" id="CHEBI:57597"/>
    </ligand>
</feature>
<dbReference type="Gene3D" id="1.10.1040.10">
    <property type="entry name" value="N-(1-d-carboxylethyl)-l-norvaline Dehydrogenase, domain 2"/>
    <property type="match status" value="1"/>
</dbReference>
<evidence type="ECO:0000256" key="2">
    <source>
        <dbReference type="ARBA" id="ARBA00022516"/>
    </source>
</evidence>
<dbReference type="FunFam" id="3.40.50.720:FF:000019">
    <property type="entry name" value="Glycerol-3-phosphate dehydrogenase [NAD(P)+]"/>
    <property type="match status" value="1"/>
</dbReference>
<comment type="subcellular location">
    <subcellularLocation>
        <location evidence="14">Cytoplasm</location>
    </subcellularLocation>
</comment>
<feature type="binding site" evidence="16">
    <location>
        <position position="112"/>
    </location>
    <ligand>
        <name>substrate</name>
    </ligand>
</feature>
<dbReference type="PANTHER" id="PTHR11728">
    <property type="entry name" value="GLYCEROL-3-PHOSPHATE DEHYDROGENASE"/>
    <property type="match status" value="1"/>
</dbReference>
<dbReference type="GO" id="GO:0046168">
    <property type="term" value="P:glycerol-3-phosphate catabolic process"/>
    <property type="evidence" value="ECO:0007669"/>
    <property type="project" value="InterPro"/>
</dbReference>
<comment type="caution">
    <text evidence="21">The sequence shown here is derived from an EMBL/GenBank/DDBJ whole genome shotgun (WGS) entry which is preliminary data.</text>
</comment>
<accession>A0A367XKG0</accession>
<organism evidence="21 22">
    <name type="scientific">Thalassospira profundimaris</name>
    <dbReference type="NCBI Taxonomy" id="502049"/>
    <lineage>
        <taxon>Bacteria</taxon>
        <taxon>Pseudomonadati</taxon>
        <taxon>Pseudomonadota</taxon>
        <taxon>Alphaproteobacteria</taxon>
        <taxon>Rhodospirillales</taxon>
        <taxon>Thalassospiraceae</taxon>
        <taxon>Thalassospira</taxon>
    </lineage>
</organism>
<keyword evidence="5 14" id="KW-0560">Oxidoreductase</keyword>
<evidence type="ECO:0000256" key="7">
    <source>
        <dbReference type="ARBA" id="ARBA00023098"/>
    </source>
</evidence>
<feature type="binding site" evidence="14">
    <location>
        <position position="259"/>
    </location>
    <ligand>
        <name>sn-glycerol 3-phosphate</name>
        <dbReference type="ChEBI" id="CHEBI:57597"/>
    </ligand>
</feature>
<sequence length="336" mass="35043">METTGMAEKRIGIVGGGAWGTALAIQAVRAGAQANMLLRDADLAARMNQNRENDLYLPGIPLPAGLNATLNADDVLQADAVLLVTPAQFLRDSLAAIAGKWQRDVPAIICAKGIEKHSGALMENVVRDVLGDVPVAVLSGPTFAQEVAAGLPAALTLACRDREMGKNLVEMIGTSAFRPYYSSDVTGVEVAGAIKNVLAIASGVVAGMKLGDNARAALVTRGLAEMSRLAIAMGGRAETLMGLAGLGDLMLTCTGTLSRNYTFGVALGQGQSTSDILSSRRSVTEGVHTAASVTAVAEKYGVEMPICTAVNQVANHHAPLRETLDTLLNRPFRDEH</sequence>
<dbReference type="RefSeq" id="WP_258548991.1">
    <property type="nucleotide sequence ID" value="NZ_JPWH01000001.1"/>
</dbReference>
<comment type="pathway">
    <text evidence="14">Membrane lipid metabolism; glycerophospholipid metabolism.</text>
</comment>
<dbReference type="InterPro" id="IPR006168">
    <property type="entry name" value="G3P_DH_NAD-dep"/>
</dbReference>
<feature type="binding site" evidence="14">
    <location>
        <position position="142"/>
    </location>
    <ligand>
        <name>sn-glycerol 3-phosphate</name>
        <dbReference type="ChEBI" id="CHEBI:57597"/>
    </ligand>
</feature>
<dbReference type="NCBIfam" id="NF000942">
    <property type="entry name" value="PRK00094.1-4"/>
    <property type="match status" value="1"/>
</dbReference>
<dbReference type="GO" id="GO:0046167">
    <property type="term" value="P:glycerol-3-phosphate biosynthetic process"/>
    <property type="evidence" value="ECO:0007669"/>
    <property type="project" value="UniProtKB-UniRule"/>
</dbReference>
<feature type="binding site" evidence="14">
    <location>
        <position position="19"/>
    </location>
    <ligand>
        <name>NADPH</name>
        <dbReference type="ChEBI" id="CHEBI:57783"/>
    </ligand>
</feature>
<dbReference type="PRINTS" id="PR00077">
    <property type="entry name" value="GPDHDRGNASE"/>
</dbReference>
<feature type="binding site" evidence="14">
    <location>
        <position position="140"/>
    </location>
    <ligand>
        <name>sn-glycerol 3-phosphate</name>
        <dbReference type="ChEBI" id="CHEBI:57597"/>
    </ligand>
</feature>
<evidence type="ECO:0000259" key="19">
    <source>
        <dbReference type="Pfam" id="PF01210"/>
    </source>
</evidence>
<evidence type="ECO:0000256" key="14">
    <source>
        <dbReference type="HAMAP-Rule" id="MF_00394"/>
    </source>
</evidence>
<dbReference type="FunFam" id="1.10.1040.10:FF:000001">
    <property type="entry name" value="Glycerol-3-phosphate dehydrogenase [NAD(P)+]"/>
    <property type="match status" value="1"/>
</dbReference>
<feature type="binding site" evidence="14">
    <location>
        <position position="248"/>
    </location>
    <ligand>
        <name>sn-glycerol 3-phosphate</name>
        <dbReference type="ChEBI" id="CHEBI:57597"/>
    </ligand>
</feature>
<dbReference type="HAMAP" id="MF_00394">
    <property type="entry name" value="NAD_Glyc3P_dehydrog"/>
    <property type="match status" value="1"/>
</dbReference>
<keyword evidence="3 14" id="KW-0547">Nucleotide-binding</keyword>
<dbReference type="GO" id="GO:0006650">
    <property type="term" value="P:glycerophospholipid metabolic process"/>
    <property type="evidence" value="ECO:0007669"/>
    <property type="project" value="UniProtKB-UniRule"/>
</dbReference>
<dbReference type="GO" id="GO:0141153">
    <property type="term" value="F:glycerol-3-phosphate dehydrogenase (NADP+) activity"/>
    <property type="evidence" value="ECO:0007669"/>
    <property type="project" value="RHEA"/>
</dbReference>
<evidence type="ECO:0000256" key="4">
    <source>
        <dbReference type="ARBA" id="ARBA00022857"/>
    </source>
</evidence>
<keyword evidence="21" id="KW-0012">Acyltransferase</keyword>
<keyword evidence="8 14" id="KW-0594">Phospholipid biosynthesis</keyword>
<dbReference type="InterPro" id="IPR008927">
    <property type="entry name" value="6-PGluconate_DH-like_C_sf"/>
</dbReference>
<dbReference type="PROSITE" id="PS00957">
    <property type="entry name" value="NAD_G3PDH"/>
    <property type="match status" value="1"/>
</dbReference>
<dbReference type="InterPro" id="IPR011128">
    <property type="entry name" value="G3P_DH_NAD-dep_N"/>
</dbReference>
<proteinExistence type="inferred from homology"/>
<evidence type="ECO:0000313" key="21">
    <source>
        <dbReference type="EMBL" id="RCK54136.1"/>
    </source>
</evidence>
<dbReference type="AlphaFoldDB" id="A0A367XKG0"/>
<feature type="binding site" evidence="17">
    <location>
        <position position="89"/>
    </location>
    <ligand>
        <name>NAD(+)</name>
        <dbReference type="ChEBI" id="CHEBI:57540"/>
    </ligand>
</feature>
<keyword evidence="6 14" id="KW-0520">NAD</keyword>
<feature type="binding site" evidence="14">
    <location>
        <position position="112"/>
    </location>
    <ligand>
        <name>NADPH</name>
        <dbReference type="ChEBI" id="CHEBI:57783"/>
    </ligand>
</feature>
<comment type="function">
    <text evidence="14">Catalyzes the reduction of the glycolytic intermediate dihydroxyacetone phosphate (DHAP) to sn-glycerol 3-phosphate (G3P), the key precursor for phospholipid synthesis.</text>
</comment>
<keyword evidence="4 14" id="KW-0521">NADP</keyword>
<reference evidence="21 22" key="1">
    <citation type="submission" date="2014-07" db="EMBL/GenBank/DDBJ databases">
        <title>Draft genome sequence of Thalassospira profundimaris S25-3-2.</title>
        <authorList>
            <person name="Lai Q."/>
            <person name="Shao Z."/>
        </authorList>
    </citation>
    <scope>NUCLEOTIDE SEQUENCE [LARGE SCALE GENOMIC DNA]</scope>
    <source>
        <strain evidence="21 22">S25-3-2</strain>
    </source>
</reference>
<evidence type="ECO:0000256" key="6">
    <source>
        <dbReference type="ARBA" id="ARBA00023027"/>
    </source>
</evidence>
<evidence type="ECO:0000256" key="13">
    <source>
        <dbReference type="ARBA" id="ARBA00080511"/>
    </source>
</evidence>
<dbReference type="PIRSF" id="PIRSF000114">
    <property type="entry name" value="Glycerol-3-P_dh"/>
    <property type="match status" value="1"/>
</dbReference>
<dbReference type="Gene3D" id="3.40.50.720">
    <property type="entry name" value="NAD(P)-binding Rossmann-like Domain"/>
    <property type="match status" value="1"/>
</dbReference>
<feature type="binding site" evidence="17">
    <location>
        <position position="144"/>
    </location>
    <ligand>
        <name>NAD(+)</name>
        <dbReference type="ChEBI" id="CHEBI:57540"/>
    </ligand>
</feature>
<dbReference type="GO" id="GO:0051287">
    <property type="term" value="F:NAD binding"/>
    <property type="evidence" value="ECO:0007669"/>
    <property type="project" value="InterPro"/>
</dbReference>
<gene>
    <name evidence="14" type="primary">gpsA</name>
    <name evidence="21" type="ORF">TH25_02080</name>
</gene>
<feature type="binding site" evidence="14">
    <location>
        <position position="144"/>
    </location>
    <ligand>
        <name>NADPH</name>
        <dbReference type="ChEBI" id="CHEBI:57783"/>
    </ligand>
</feature>
<evidence type="ECO:0000256" key="16">
    <source>
        <dbReference type="PIRSR" id="PIRSR000114-2"/>
    </source>
</evidence>
<dbReference type="GO" id="GO:0005829">
    <property type="term" value="C:cytosol"/>
    <property type="evidence" value="ECO:0007669"/>
    <property type="project" value="TreeGrafter"/>
</dbReference>
<keyword evidence="7 14" id="KW-0443">Lipid metabolism</keyword>
<feature type="binding site" evidence="14">
    <location>
        <position position="56"/>
    </location>
    <ligand>
        <name>NADPH</name>
        <dbReference type="ChEBI" id="CHEBI:57783"/>
    </ligand>
</feature>
<feature type="domain" description="Glycerol-3-phosphate dehydrogenase NAD-dependent N-terminal" evidence="19">
    <location>
        <begin position="11"/>
        <end position="164"/>
    </location>
</feature>
<feature type="binding site" evidence="14">
    <location>
        <position position="259"/>
    </location>
    <ligand>
        <name>NADPH</name>
        <dbReference type="ChEBI" id="CHEBI:57783"/>
    </ligand>
</feature>
<name>A0A367XKG0_9PROT</name>
<dbReference type="NCBIfam" id="NF000940">
    <property type="entry name" value="PRK00094.1-2"/>
    <property type="match status" value="1"/>
</dbReference>
<feature type="binding site" evidence="14">
    <location>
        <position position="39"/>
    </location>
    <ligand>
        <name>NADPH</name>
        <dbReference type="ChEBI" id="CHEBI:57783"/>
    </ligand>
</feature>
<dbReference type="SUPFAM" id="SSF51735">
    <property type="entry name" value="NAD(P)-binding Rossmann-fold domains"/>
    <property type="match status" value="1"/>
</dbReference>
<protein>
    <recommendedName>
        <fullName evidence="12 14">Glycerol-3-phosphate dehydrogenase [NAD(P)+]</fullName>
        <ecNumber evidence="11 14">1.1.1.94</ecNumber>
    </recommendedName>
    <alternativeName>
        <fullName evidence="14">NAD(P)(+)-dependent glycerol-3-phosphate dehydrogenase</fullName>
    </alternativeName>
    <alternativeName>
        <fullName evidence="13 14">NAD(P)H-dependent dihydroxyacetone-phosphate reductase</fullName>
    </alternativeName>
</protein>
<comment type="caution">
    <text evidence="14">Lacks conserved residue(s) required for the propagation of feature annotation.</text>
</comment>
<evidence type="ECO:0000256" key="17">
    <source>
        <dbReference type="PIRSR" id="PIRSR000114-3"/>
    </source>
</evidence>
<dbReference type="UniPathway" id="UPA00940"/>
<comment type="similarity">
    <text evidence="1 14 18">Belongs to the NAD-dependent glycerol-3-phosphate dehydrogenase family.</text>
</comment>
<feature type="binding site" evidence="14">
    <location>
        <position position="258"/>
    </location>
    <ligand>
        <name>sn-glycerol 3-phosphate</name>
        <dbReference type="ChEBI" id="CHEBI:57597"/>
    </ligand>
</feature>
<evidence type="ECO:0000256" key="12">
    <source>
        <dbReference type="ARBA" id="ARBA00069372"/>
    </source>
</evidence>
<feature type="binding site" evidence="14">
    <location>
        <position position="112"/>
    </location>
    <ligand>
        <name>sn-glycerol 3-phosphate</name>
        <dbReference type="ChEBI" id="CHEBI:57597"/>
    </ligand>
</feature>
<dbReference type="GO" id="GO:0141152">
    <property type="term" value="F:glycerol-3-phosphate dehydrogenase (NAD+) activity"/>
    <property type="evidence" value="ECO:0007669"/>
    <property type="project" value="RHEA"/>
</dbReference>
<evidence type="ECO:0000259" key="20">
    <source>
        <dbReference type="Pfam" id="PF07479"/>
    </source>
</evidence>
<evidence type="ECO:0000256" key="9">
    <source>
        <dbReference type="ARBA" id="ARBA00023264"/>
    </source>
</evidence>
<evidence type="ECO:0000256" key="11">
    <source>
        <dbReference type="ARBA" id="ARBA00066687"/>
    </source>
</evidence>